<organism evidence="1 2">
    <name type="scientific">Gossypium gossypioides</name>
    <name type="common">Mexican cotton</name>
    <name type="synonym">Selera gossypioides</name>
    <dbReference type="NCBI Taxonomy" id="34282"/>
    <lineage>
        <taxon>Eukaryota</taxon>
        <taxon>Viridiplantae</taxon>
        <taxon>Streptophyta</taxon>
        <taxon>Embryophyta</taxon>
        <taxon>Tracheophyta</taxon>
        <taxon>Spermatophyta</taxon>
        <taxon>Magnoliopsida</taxon>
        <taxon>eudicotyledons</taxon>
        <taxon>Gunneridae</taxon>
        <taxon>Pentapetalae</taxon>
        <taxon>rosids</taxon>
        <taxon>malvids</taxon>
        <taxon>Malvales</taxon>
        <taxon>Malvaceae</taxon>
        <taxon>Malvoideae</taxon>
        <taxon>Gossypium</taxon>
    </lineage>
</organism>
<reference evidence="1 2" key="1">
    <citation type="journal article" date="2019" name="Genome Biol. Evol.">
        <title>Insights into the evolution of the New World diploid cottons (Gossypium, subgenus Houzingenia) based on genome sequencing.</title>
        <authorList>
            <person name="Grover C.E."/>
            <person name="Arick M.A. 2nd"/>
            <person name="Thrash A."/>
            <person name="Conover J.L."/>
            <person name="Sanders W.S."/>
            <person name="Peterson D.G."/>
            <person name="Frelichowski J.E."/>
            <person name="Scheffler J.A."/>
            <person name="Scheffler B.E."/>
            <person name="Wendel J.F."/>
        </authorList>
    </citation>
    <scope>NUCLEOTIDE SEQUENCE [LARGE SCALE GENOMIC DNA]</scope>
    <source>
        <strain evidence="1">5</strain>
        <tissue evidence="1">Leaf</tissue>
    </source>
</reference>
<dbReference type="OrthoDB" id="987850at2759"/>
<gene>
    <name evidence="1" type="ORF">Gogos_008847</name>
</gene>
<proteinExistence type="predicted"/>
<evidence type="ECO:0000313" key="2">
    <source>
        <dbReference type="Proteomes" id="UP000593579"/>
    </source>
</evidence>
<sequence>MAGSLIRLDNKHISVNQLQMVEDRILRCHIRNLSDPPSLLIETYLWEGGVVPNMITEGQIEMSWLRNNFVELAEDSTEEKRLRYARTCILQIIGGILMPDKS</sequence>
<dbReference type="Proteomes" id="UP000593579">
    <property type="component" value="Unassembled WGS sequence"/>
</dbReference>
<protein>
    <submittedName>
        <fullName evidence="1">Uncharacterized protein</fullName>
    </submittedName>
</protein>
<comment type="caution">
    <text evidence="1">The sequence shown here is derived from an EMBL/GenBank/DDBJ whole genome shotgun (WGS) entry which is preliminary data.</text>
</comment>
<dbReference type="EMBL" id="JABEZY010000009">
    <property type="protein sequence ID" value="MBA0746314.1"/>
    <property type="molecule type" value="Genomic_DNA"/>
</dbReference>
<evidence type="ECO:0000313" key="1">
    <source>
        <dbReference type="EMBL" id="MBA0746314.1"/>
    </source>
</evidence>
<accession>A0A7J9CDE5</accession>
<keyword evidence="2" id="KW-1185">Reference proteome</keyword>
<dbReference type="AlphaFoldDB" id="A0A7J9CDE5"/>
<name>A0A7J9CDE5_GOSGO</name>